<comment type="similarity">
    <text evidence="1 7">Belongs to the cytochrome P450 family.</text>
</comment>
<dbReference type="SUPFAM" id="SSF48264">
    <property type="entry name" value="Cytochrome P450"/>
    <property type="match status" value="1"/>
</dbReference>
<evidence type="ECO:0000256" key="4">
    <source>
        <dbReference type="ARBA" id="ARBA00023002"/>
    </source>
</evidence>
<evidence type="ECO:0000313" key="8">
    <source>
        <dbReference type="EMBL" id="AKS33768.1"/>
    </source>
</evidence>
<sequence length="405" mass="43570">MAPPSHPNFDVDIFSDEVLRDPYPTYRRMRDLGPVVRVTPHGFLAVSRYADVRAVLLDHKRFASGAGVGFNDDFNAVRKSSVIASDPPRHDILRGVLQDRLGPRALRPLREVIAPRAHSLVDAMLARDSFDAITDFAQVFPVEVVGELIGIPADARTELLRWANGAFDAFGPPGERTSAGLADIHDQFEFIRTVATRDALAPGSMGAAVYEAADAGIIAEEYCLPLLSAYLTAGMDTTVNAMGAMLWLLGSHPEQWKQLRSLPQRAGAVVNEVLRIEAPAQMFSRVAAVDADVAGVPIGAGERVAVLYASANRDERQYPDPDVFDIHRNPAGQLSFGTGLHACAGQILARIELQSVLEAMIEKVETIDVGAPVRKINNVLRGLVSLPASFGASAGVARQLNVGAV</sequence>
<dbReference type="EMBL" id="CP012150">
    <property type="protein sequence ID" value="AKS33768.1"/>
    <property type="molecule type" value="Genomic_DNA"/>
</dbReference>
<organism evidence="8 9">
    <name type="scientific">Mycolicibacterium goodii</name>
    <name type="common">Mycobacterium goodii</name>
    <dbReference type="NCBI Taxonomy" id="134601"/>
    <lineage>
        <taxon>Bacteria</taxon>
        <taxon>Bacillati</taxon>
        <taxon>Actinomycetota</taxon>
        <taxon>Actinomycetes</taxon>
        <taxon>Mycobacteriales</taxon>
        <taxon>Mycobacteriaceae</taxon>
        <taxon>Mycolicibacterium</taxon>
    </lineage>
</organism>
<keyword evidence="5 7" id="KW-0408">Iron</keyword>
<dbReference type="GO" id="GO:0004497">
    <property type="term" value="F:monooxygenase activity"/>
    <property type="evidence" value="ECO:0007669"/>
    <property type="project" value="UniProtKB-KW"/>
</dbReference>
<accession>A0A0K0X8P4</accession>
<dbReference type="PATRIC" id="fig|134601.6.peg.4110"/>
<dbReference type="PANTHER" id="PTHR46696:SF1">
    <property type="entry name" value="CYTOCHROME P450 YJIB-RELATED"/>
    <property type="match status" value="1"/>
</dbReference>
<dbReference type="PRINTS" id="PR00385">
    <property type="entry name" value="P450"/>
</dbReference>
<dbReference type="CDD" id="cd11037">
    <property type="entry name" value="CYP199A2-like"/>
    <property type="match status" value="1"/>
</dbReference>
<dbReference type="Pfam" id="PF00067">
    <property type="entry name" value="p450"/>
    <property type="match status" value="1"/>
</dbReference>
<protein>
    <submittedName>
        <fullName evidence="8">Cytochrome P450</fullName>
    </submittedName>
</protein>
<dbReference type="STRING" id="134601.AFA91_19850"/>
<dbReference type="PRINTS" id="PR00359">
    <property type="entry name" value="BP450"/>
</dbReference>
<dbReference type="GO" id="GO:0005506">
    <property type="term" value="F:iron ion binding"/>
    <property type="evidence" value="ECO:0007669"/>
    <property type="project" value="InterPro"/>
</dbReference>
<dbReference type="AlphaFoldDB" id="A0A0K0X8P4"/>
<evidence type="ECO:0000256" key="7">
    <source>
        <dbReference type="RuleBase" id="RU000461"/>
    </source>
</evidence>
<dbReference type="PANTHER" id="PTHR46696">
    <property type="entry name" value="P450, PUTATIVE (EUROFUNG)-RELATED"/>
    <property type="match status" value="1"/>
</dbReference>
<dbReference type="InterPro" id="IPR036396">
    <property type="entry name" value="Cyt_P450_sf"/>
</dbReference>
<dbReference type="InterPro" id="IPR017972">
    <property type="entry name" value="Cyt_P450_CS"/>
</dbReference>
<keyword evidence="2 7" id="KW-0349">Heme</keyword>
<evidence type="ECO:0000256" key="5">
    <source>
        <dbReference type="ARBA" id="ARBA00023004"/>
    </source>
</evidence>
<evidence type="ECO:0000313" key="9">
    <source>
        <dbReference type="Proteomes" id="UP000062255"/>
    </source>
</evidence>
<dbReference type="Proteomes" id="UP000062255">
    <property type="component" value="Chromosome"/>
</dbReference>
<name>A0A0K0X8P4_MYCGD</name>
<evidence type="ECO:0000256" key="1">
    <source>
        <dbReference type="ARBA" id="ARBA00010617"/>
    </source>
</evidence>
<evidence type="ECO:0000256" key="3">
    <source>
        <dbReference type="ARBA" id="ARBA00022723"/>
    </source>
</evidence>
<keyword evidence="4 7" id="KW-0560">Oxidoreductase</keyword>
<keyword evidence="6 7" id="KW-0503">Monooxygenase</keyword>
<gene>
    <name evidence="8" type="ORF">AFA91_19850</name>
</gene>
<evidence type="ECO:0000256" key="6">
    <source>
        <dbReference type="ARBA" id="ARBA00023033"/>
    </source>
</evidence>
<dbReference type="InterPro" id="IPR001128">
    <property type="entry name" value="Cyt_P450"/>
</dbReference>
<dbReference type="GO" id="GO:0020037">
    <property type="term" value="F:heme binding"/>
    <property type="evidence" value="ECO:0007669"/>
    <property type="project" value="InterPro"/>
</dbReference>
<dbReference type="Gene3D" id="1.10.630.10">
    <property type="entry name" value="Cytochrome P450"/>
    <property type="match status" value="1"/>
</dbReference>
<dbReference type="InterPro" id="IPR002397">
    <property type="entry name" value="Cyt_P450_B"/>
</dbReference>
<proteinExistence type="inferred from homology"/>
<keyword evidence="3 7" id="KW-0479">Metal-binding</keyword>
<dbReference type="GO" id="GO:0016705">
    <property type="term" value="F:oxidoreductase activity, acting on paired donors, with incorporation or reduction of molecular oxygen"/>
    <property type="evidence" value="ECO:0007669"/>
    <property type="project" value="InterPro"/>
</dbReference>
<dbReference type="KEGG" id="mgo:AFA91_19850"/>
<reference evidence="8 9" key="1">
    <citation type="submission" date="2015-07" db="EMBL/GenBank/DDBJ databases">
        <title>Complete genome sequence of Mycobacterium goodii X7B, a facultative thermophilic biodesulfurizing bacterium.</title>
        <authorList>
            <person name="Yu B."/>
            <person name="Li F."/>
            <person name="Xu P."/>
        </authorList>
    </citation>
    <scope>NUCLEOTIDE SEQUENCE [LARGE SCALE GENOMIC DNA]</scope>
    <source>
        <strain evidence="8 9">X7B</strain>
    </source>
</reference>
<evidence type="ECO:0000256" key="2">
    <source>
        <dbReference type="ARBA" id="ARBA00022617"/>
    </source>
</evidence>
<dbReference type="OrthoDB" id="9801155at2"/>
<dbReference type="PROSITE" id="PS00086">
    <property type="entry name" value="CYTOCHROME_P450"/>
    <property type="match status" value="1"/>
</dbReference>